<evidence type="ECO:0000313" key="2">
    <source>
        <dbReference type="EMBL" id="GBM30557.1"/>
    </source>
</evidence>
<dbReference type="Proteomes" id="UP000499080">
    <property type="component" value="Unassembled WGS sequence"/>
</dbReference>
<feature type="region of interest" description="Disordered" evidence="1">
    <location>
        <begin position="1"/>
        <end position="23"/>
    </location>
</feature>
<organism evidence="2 3">
    <name type="scientific">Araneus ventricosus</name>
    <name type="common">Orbweaver spider</name>
    <name type="synonym">Epeira ventricosa</name>
    <dbReference type="NCBI Taxonomy" id="182803"/>
    <lineage>
        <taxon>Eukaryota</taxon>
        <taxon>Metazoa</taxon>
        <taxon>Ecdysozoa</taxon>
        <taxon>Arthropoda</taxon>
        <taxon>Chelicerata</taxon>
        <taxon>Arachnida</taxon>
        <taxon>Araneae</taxon>
        <taxon>Araneomorphae</taxon>
        <taxon>Entelegynae</taxon>
        <taxon>Araneoidea</taxon>
        <taxon>Araneidae</taxon>
        <taxon>Araneus</taxon>
    </lineage>
</organism>
<accession>A0A4Y2EPX1</accession>
<evidence type="ECO:0000256" key="1">
    <source>
        <dbReference type="SAM" id="MobiDB-lite"/>
    </source>
</evidence>
<evidence type="ECO:0000313" key="3">
    <source>
        <dbReference type="Proteomes" id="UP000499080"/>
    </source>
</evidence>
<dbReference type="AlphaFoldDB" id="A0A4Y2EPX1"/>
<proteinExistence type="predicted"/>
<keyword evidence="3" id="KW-1185">Reference proteome</keyword>
<name>A0A4Y2EPX1_ARAVE</name>
<gene>
    <name evidence="2" type="ORF">AVEN_265009_1</name>
</gene>
<dbReference type="OrthoDB" id="6919948at2759"/>
<protein>
    <submittedName>
        <fullName evidence="2">Uncharacterized protein</fullName>
    </submittedName>
</protein>
<sequence length="216" mass="24916">MHNIRKTGSTMPGKPSQNEVGRPVDESKLEAFTKLCNFLDNNNYCQYLLQDLMEVFLTFQVPVASKILTYNWYADRKKTPLMIKKRTQLLASSKKISSLRLLDISNLQRKIQRWRKSSRRDCHSSAFWFDETRKTFTLQTEVFLNLSFLRCVQGHLYQLCSEICKYEISVAMKSSSEVQDTGFVQFVFDNADRNTPTVVEHGTFQVIGGVQCVTAS</sequence>
<reference evidence="2 3" key="1">
    <citation type="journal article" date="2019" name="Sci. Rep.">
        <title>Orb-weaving spider Araneus ventricosus genome elucidates the spidroin gene catalogue.</title>
        <authorList>
            <person name="Kono N."/>
            <person name="Nakamura H."/>
            <person name="Ohtoshi R."/>
            <person name="Moran D.A.P."/>
            <person name="Shinohara A."/>
            <person name="Yoshida Y."/>
            <person name="Fujiwara M."/>
            <person name="Mori M."/>
            <person name="Tomita M."/>
            <person name="Arakawa K."/>
        </authorList>
    </citation>
    <scope>NUCLEOTIDE SEQUENCE [LARGE SCALE GENOMIC DNA]</scope>
</reference>
<comment type="caution">
    <text evidence="2">The sequence shown here is derived from an EMBL/GenBank/DDBJ whole genome shotgun (WGS) entry which is preliminary data.</text>
</comment>
<feature type="compositionally biased region" description="Polar residues" evidence="1">
    <location>
        <begin position="1"/>
        <end position="19"/>
    </location>
</feature>
<dbReference type="EMBL" id="BGPR01000663">
    <property type="protein sequence ID" value="GBM30557.1"/>
    <property type="molecule type" value="Genomic_DNA"/>
</dbReference>